<organism evidence="2 3">
    <name type="scientific">Igneacidithiobacillus copahuensis</name>
    <dbReference type="NCBI Taxonomy" id="2724909"/>
    <lineage>
        <taxon>Bacteria</taxon>
        <taxon>Pseudomonadati</taxon>
        <taxon>Pseudomonadota</taxon>
        <taxon>Acidithiobacillia</taxon>
        <taxon>Acidithiobacillales</taxon>
        <taxon>Acidithiobacillaceae</taxon>
        <taxon>Igneacidithiobacillus</taxon>
    </lineage>
</organism>
<dbReference type="Gene3D" id="3.40.30.10">
    <property type="entry name" value="Glutaredoxin"/>
    <property type="match status" value="1"/>
</dbReference>
<dbReference type="InterPro" id="IPR036249">
    <property type="entry name" value="Thioredoxin-like_sf"/>
</dbReference>
<dbReference type="SUPFAM" id="SSF52833">
    <property type="entry name" value="Thioredoxin-like"/>
    <property type="match status" value="1"/>
</dbReference>
<comment type="caution">
    <text evidence="2">The sequence shown here is derived from an EMBL/GenBank/DDBJ whole genome shotgun (WGS) entry which is preliminary data.</text>
</comment>
<evidence type="ECO:0000259" key="1">
    <source>
        <dbReference type="PROSITE" id="PS50404"/>
    </source>
</evidence>
<dbReference type="Pfam" id="PF13417">
    <property type="entry name" value="GST_N_3"/>
    <property type="match status" value="1"/>
</dbReference>
<gene>
    <name evidence="2" type="ORF">HFQ13_05070</name>
</gene>
<dbReference type="SUPFAM" id="SSF47616">
    <property type="entry name" value="GST C-terminal domain-like"/>
    <property type="match status" value="1"/>
</dbReference>
<evidence type="ECO:0000313" key="3">
    <source>
        <dbReference type="Proteomes" id="UP001197378"/>
    </source>
</evidence>
<dbReference type="AlphaFoldDB" id="A0AAE3CJA8"/>
<name>A0AAE3CJA8_9PROT</name>
<dbReference type="Gene3D" id="1.20.1050.10">
    <property type="match status" value="1"/>
</dbReference>
<feature type="domain" description="GST N-terminal" evidence="1">
    <location>
        <begin position="1"/>
        <end position="78"/>
    </location>
</feature>
<dbReference type="SFLD" id="SFLDS00019">
    <property type="entry name" value="Glutathione_Transferase_(cytos"/>
    <property type="match status" value="1"/>
</dbReference>
<dbReference type="EMBL" id="JAAXYO010000048">
    <property type="protein sequence ID" value="MBU2787582.1"/>
    <property type="molecule type" value="Genomic_DNA"/>
</dbReference>
<dbReference type="InterPro" id="IPR050983">
    <property type="entry name" value="GST_Omega/HSP26"/>
</dbReference>
<keyword evidence="3" id="KW-1185">Reference proteome</keyword>
<dbReference type="GO" id="GO:0005737">
    <property type="term" value="C:cytoplasm"/>
    <property type="evidence" value="ECO:0007669"/>
    <property type="project" value="TreeGrafter"/>
</dbReference>
<dbReference type="PROSITE" id="PS50404">
    <property type="entry name" value="GST_NTER"/>
    <property type="match status" value="1"/>
</dbReference>
<sequence length="197" mass="22214">MRLLSTPTSPYARKVHIALREKNLPCEIEIVDLRDPEHAGKEQNPLGKIPILLCNDGEAIYDSAVILQYLELLHPQPPLLPSDPMEKIRCLRLEALADGIMDATIAWVQEHRRSKDCQDPGLLKKQRGKVQDGLAFLQTQSRDWSPDSPLDLGRIAAIAAIGYVDLRAPELLVPYADLHRWYQSLRDRPSVAETTPQ</sequence>
<proteinExistence type="predicted"/>
<dbReference type="PANTHER" id="PTHR43968">
    <property type="match status" value="1"/>
</dbReference>
<dbReference type="InterPro" id="IPR036282">
    <property type="entry name" value="Glutathione-S-Trfase_C_sf"/>
</dbReference>
<evidence type="ECO:0000313" key="2">
    <source>
        <dbReference type="EMBL" id="MBU2787582.1"/>
    </source>
</evidence>
<dbReference type="PANTHER" id="PTHR43968:SF6">
    <property type="entry name" value="GLUTATHIONE S-TRANSFERASE OMEGA"/>
    <property type="match status" value="1"/>
</dbReference>
<dbReference type="RefSeq" id="WP_215872040.1">
    <property type="nucleotide sequence ID" value="NZ_JAAXYO010000048.1"/>
</dbReference>
<dbReference type="InterPro" id="IPR004045">
    <property type="entry name" value="Glutathione_S-Trfase_N"/>
</dbReference>
<accession>A0AAE3CJA8</accession>
<dbReference type="InterPro" id="IPR040079">
    <property type="entry name" value="Glutathione_S-Trfase"/>
</dbReference>
<protein>
    <submittedName>
        <fullName evidence="2">Glutathione S-transferase</fullName>
    </submittedName>
</protein>
<reference evidence="2" key="1">
    <citation type="journal article" date="2021" name="ISME J.">
        <title>Genomic evolution of the class Acidithiobacillia: deep-branching Proteobacteria living in extreme acidic conditions.</title>
        <authorList>
            <person name="Moya-Beltran A."/>
            <person name="Beard S."/>
            <person name="Rojas-Villalobos C."/>
            <person name="Issotta F."/>
            <person name="Gallardo Y."/>
            <person name="Ulloa R."/>
            <person name="Giaveno A."/>
            <person name="Degli Esposti M."/>
            <person name="Johnson D.B."/>
            <person name="Quatrini R."/>
        </authorList>
    </citation>
    <scope>NUCLEOTIDE SEQUENCE</scope>
    <source>
        <strain evidence="2">VAN18-1</strain>
    </source>
</reference>
<dbReference type="Proteomes" id="UP001197378">
    <property type="component" value="Unassembled WGS sequence"/>
</dbReference>